<organism evidence="2 3">
    <name type="scientific">Beta vulgaris subsp. vulgaris</name>
    <name type="common">Beet</name>
    <dbReference type="NCBI Taxonomy" id="3555"/>
    <lineage>
        <taxon>Eukaryota</taxon>
        <taxon>Viridiplantae</taxon>
        <taxon>Streptophyta</taxon>
        <taxon>Embryophyta</taxon>
        <taxon>Tracheophyta</taxon>
        <taxon>Spermatophyta</taxon>
        <taxon>Magnoliopsida</taxon>
        <taxon>eudicotyledons</taxon>
        <taxon>Gunneridae</taxon>
        <taxon>Pentapetalae</taxon>
        <taxon>Caryophyllales</taxon>
        <taxon>Chenopodiaceae</taxon>
        <taxon>Betoideae</taxon>
        <taxon>Beta</taxon>
    </lineage>
</organism>
<dbReference type="EMBL" id="KQ094198">
    <property type="protein sequence ID" value="KMS94337.1"/>
    <property type="molecule type" value="Genomic_DNA"/>
</dbReference>
<feature type="non-terminal residue" evidence="2">
    <location>
        <position position="1"/>
    </location>
</feature>
<evidence type="ECO:0000256" key="1">
    <source>
        <dbReference type="SAM" id="Phobius"/>
    </source>
</evidence>
<reference evidence="2 3" key="1">
    <citation type="journal article" date="2014" name="Nature">
        <title>The genome of the recently domesticated crop plant sugar beet (Beta vulgaris).</title>
        <authorList>
            <person name="Dohm J.C."/>
            <person name="Minoche A.E."/>
            <person name="Holtgrawe D."/>
            <person name="Capella-Gutierrez S."/>
            <person name="Zakrzewski F."/>
            <person name="Tafer H."/>
            <person name="Rupp O."/>
            <person name="Sorensen T.R."/>
            <person name="Stracke R."/>
            <person name="Reinhardt R."/>
            <person name="Goesmann A."/>
            <person name="Kraft T."/>
            <person name="Schulz B."/>
            <person name="Stadler P.F."/>
            <person name="Schmidt T."/>
            <person name="Gabaldon T."/>
            <person name="Lehrach H."/>
            <person name="Weisshaar B."/>
            <person name="Himmelbauer H."/>
        </authorList>
    </citation>
    <scope>NUCLEOTIDE SEQUENCE [LARGE SCALE GENOMIC DNA]</scope>
    <source>
        <tissue evidence="2">Taproot</tissue>
    </source>
</reference>
<proteinExistence type="predicted"/>
<feature type="transmembrane region" description="Helical" evidence="1">
    <location>
        <begin position="37"/>
        <end position="57"/>
    </location>
</feature>
<evidence type="ECO:0000313" key="3">
    <source>
        <dbReference type="Proteomes" id="UP000035740"/>
    </source>
</evidence>
<protein>
    <submittedName>
        <fullName evidence="2">Uncharacterized protein</fullName>
    </submittedName>
</protein>
<evidence type="ECO:0000313" key="2">
    <source>
        <dbReference type="EMBL" id="KMS94337.1"/>
    </source>
</evidence>
<gene>
    <name evidence="2" type="ORF">BVRB_022420</name>
</gene>
<name>A0A0J8B3B0_BETVV</name>
<keyword evidence="1" id="KW-1133">Transmembrane helix</keyword>
<sequence length="121" mass="13664">SRRSLLSQSRFGFIMNSSERLLAAVLQRCTINSLARLLLCIVVDLIGLASYLIPVLGEALDVVWAPLSAYCIRQLLPDPRLSAFAYVGFFEELMPGLDFIPTATIGWCYLQYLDINEHLRR</sequence>
<accession>A0A0J8B3B0</accession>
<dbReference type="AlphaFoldDB" id="A0A0J8B3B0"/>
<dbReference type="Proteomes" id="UP000035740">
    <property type="component" value="Unassembled WGS sequence"/>
</dbReference>
<dbReference type="OrthoDB" id="192262at2759"/>
<keyword evidence="3" id="KW-1185">Reference proteome</keyword>
<keyword evidence="1" id="KW-0472">Membrane</keyword>
<keyword evidence="1" id="KW-0812">Transmembrane</keyword>
<dbReference type="Gramene" id="KMS94337">
    <property type="protein sequence ID" value="KMS94337"/>
    <property type="gene ID" value="BVRB_022420"/>
</dbReference>